<name>A0A370F8F4_9BURK</name>
<comment type="caution">
    <text evidence="2">The sequence shown here is derived from an EMBL/GenBank/DDBJ whole genome shotgun (WGS) entry which is preliminary data.</text>
</comment>
<dbReference type="OrthoDB" id="9007099at2"/>
<keyword evidence="1" id="KW-1133">Transmembrane helix</keyword>
<organism evidence="2 3">
    <name type="scientific">Pseudacidovorax intermedius</name>
    <dbReference type="NCBI Taxonomy" id="433924"/>
    <lineage>
        <taxon>Bacteria</taxon>
        <taxon>Pseudomonadati</taxon>
        <taxon>Pseudomonadota</taxon>
        <taxon>Betaproteobacteria</taxon>
        <taxon>Burkholderiales</taxon>
        <taxon>Comamonadaceae</taxon>
        <taxon>Pseudacidovorax</taxon>
    </lineage>
</organism>
<gene>
    <name evidence="2" type="ORF">DFR41_110143</name>
</gene>
<accession>A0A370F8F4</accession>
<evidence type="ECO:0000256" key="1">
    <source>
        <dbReference type="SAM" id="Phobius"/>
    </source>
</evidence>
<dbReference type="AlphaFoldDB" id="A0A370F8F4"/>
<evidence type="ECO:0008006" key="4">
    <source>
        <dbReference type="Google" id="ProtNLM"/>
    </source>
</evidence>
<reference evidence="2 3" key="1">
    <citation type="submission" date="2018-07" db="EMBL/GenBank/DDBJ databases">
        <title>Genomic Encyclopedia of Type Strains, Phase IV (KMG-IV): sequencing the most valuable type-strain genomes for metagenomic binning, comparative biology and taxonomic classification.</title>
        <authorList>
            <person name="Goeker M."/>
        </authorList>
    </citation>
    <scope>NUCLEOTIDE SEQUENCE [LARGE SCALE GENOMIC DNA]</scope>
    <source>
        <strain evidence="2 3">DSM 21352</strain>
    </source>
</reference>
<dbReference type="Proteomes" id="UP000255265">
    <property type="component" value="Unassembled WGS sequence"/>
</dbReference>
<sequence length="79" mass="8978">MAVEQLLIAVCGALAAWLSQDARRDRARWACLFGLASQPFFLAATWRAGQWGMFALALLYTAAWMRGAWAYWLAPAWRR</sequence>
<keyword evidence="1" id="KW-0472">Membrane</keyword>
<feature type="transmembrane region" description="Helical" evidence="1">
    <location>
        <begin position="51"/>
        <end position="74"/>
    </location>
</feature>
<protein>
    <recommendedName>
        <fullName evidence="4">Nicotinamide riboside transporter PnuC</fullName>
    </recommendedName>
</protein>
<keyword evidence="3" id="KW-1185">Reference proteome</keyword>
<dbReference type="EMBL" id="QQAV01000010">
    <property type="protein sequence ID" value="RDI20735.1"/>
    <property type="molecule type" value="Genomic_DNA"/>
</dbReference>
<evidence type="ECO:0000313" key="2">
    <source>
        <dbReference type="EMBL" id="RDI20735.1"/>
    </source>
</evidence>
<dbReference type="RefSeq" id="WP_114804244.1">
    <property type="nucleotide sequence ID" value="NZ_QQAV01000010.1"/>
</dbReference>
<proteinExistence type="predicted"/>
<keyword evidence="1" id="KW-0812">Transmembrane</keyword>
<evidence type="ECO:0000313" key="3">
    <source>
        <dbReference type="Proteomes" id="UP000255265"/>
    </source>
</evidence>